<feature type="compositionally biased region" description="Basic and acidic residues" evidence="1">
    <location>
        <begin position="78"/>
        <end position="95"/>
    </location>
</feature>
<dbReference type="EMBL" id="PZQS01000003">
    <property type="protein sequence ID" value="PVD34121.1"/>
    <property type="molecule type" value="Genomic_DNA"/>
</dbReference>
<organism evidence="2 3">
    <name type="scientific">Pomacea canaliculata</name>
    <name type="common">Golden apple snail</name>
    <dbReference type="NCBI Taxonomy" id="400727"/>
    <lineage>
        <taxon>Eukaryota</taxon>
        <taxon>Metazoa</taxon>
        <taxon>Spiralia</taxon>
        <taxon>Lophotrochozoa</taxon>
        <taxon>Mollusca</taxon>
        <taxon>Gastropoda</taxon>
        <taxon>Caenogastropoda</taxon>
        <taxon>Architaenioglossa</taxon>
        <taxon>Ampullarioidea</taxon>
        <taxon>Ampullariidae</taxon>
        <taxon>Pomacea</taxon>
    </lineage>
</organism>
<feature type="region of interest" description="Disordered" evidence="1">
    <location>
        <begin position="63"/>
        <end position="124"/>
    </location>
</feature>
<keyword evidence="3" id="KW-1185">Reference proteome</keyword>
<dbReference type="Proteomes" id="UP000245119">
    <property type="component" value="Linkage Group LG3"/>
</dbReference>
<evidence type="ECO:0000313" key="3">
    <source>
        <dbReference type="Proteomes" id="UP000245119"/>
    </source>
</evidence>
<name>A0A2T7PL17_POMCA</name>
<protein>
    <submittedName>
        <fullName evidence="2">Uncharacterized protein</fullName>
    </submittedName>
</protein>
<accession>A0A2T7PL17</accession>
<evidence type="ECO:0000256" key="1">
    <source>
        <dbReference type="SAM" id="MobiDB-lite"/>
    </source>
</evidence>
<gene>
    <name evidence="2" type="ORF">C0Q70_05384</name>
</gene>
<feature type="compositionally biased region" description="Basic and acidic residues" evidence="1">
    <location>
        <begin position="103"/>
        <end position="112"/>
    </location>
</feature>
<sequence>MWTETLSASEAVTNFVEDLRGKYPKELSTSMTVDTILNMVLQSTVHWNLTGFAIMSQPHRDAPIPSVSGHATNGRLGNDTRTRSVRDAVERDSRLRTSSSDEGLGKGPEDIRLASIVSGARPPR</sequence>
<reference evidence="2 3" key="1">
    <citation type="submission" date="2018-04" db="EMBL/GenBank/DDBJ databases">
        <title>The genome of golden apple snail Pomacea canaliculata provides insight into stress tolerance and invasive adaptation.</title>
        <authorList>
            <person name="Liu C."/>
            <person name="Liu B."/>
            <person name="Ren Y."/>
            <person name="Zhang Y."/>
            <person name="Wang H."/>
            <person name="Li S."/>
            <person name="Jiang F."/>
            <person name="Yin L."/>
            <person name="Zhang G."/>
            <person name="Qian W."/>
            <person name="Fan W."/>
        </authorList>
    </citation>
    <scope>NUCLEOTIDE SEQUENCE [LARGE SCALE GENOMIC DNA]</scope>
    <source>
        <strain evidence="2">SZHN2017</strain>
        <tissue evidence="2">Muscle</tissue>
    </source>
</reference>
<evidence type="ECO:0000313" key="2">
    <source>
        <dbReference type="EMBL" id="PVD34121.1"/>
    </source>
</evidence>
<dbReference type="AlphaFoldDB" id="A0A2T7PL17"/>
<proteinExistence type="predicted"/>
<comment type="caution">
    <text evidence="2">The sequence shown here is derived from an EMBL/GenBank/DDBJ whole genome shotgun (WGS) entry which is preliminary data.</text>
</comment>